<evidence type="ECO:0000256" key="3">
    <source>
        <dbReference type="RuleBase" id="RU362042"/>
    </source>
</evidence>
<evidence type="ECO:0000256" key="1">
    <source>
        <dbReference type="ARBA" id="ARBA00009370"/>
    </source>
</evidence>
<reference evidence="5 6" key="1">
    <citation type="submission" date="2019-02" db="EMBL/GenBank/DDBJ databases">
        <title>Deep-cultivation of Planctomycetes and their phenomic and genomic characterization uncovers novel biology.</title>
        <authorList>
            <person name="Wiegand S."/>
            <person name="Jogler M."/>
            <person name="Boedeker C."/>
            <person name="Pinto D."/>
            <person name="Vollmers J."/>
            <person name="Rivas-Marin E."/>
            <person name="Kohn T."/>
            <person name="Peeters S.H."/>
            <person name="Heuer A."/>
            <person name="Rast P."/>
            <person name="Oberbeckmann S."/>
            <person name="Bunk B."/>
            <person name="Jeske O."/>
            <person name="Meyerdierks A."/>
            <person name="Storesund J.E."/>
            <person name="Kallscheuer N."/>
            <person name="Luecker S."/>
            <person name="Lage O.M."/>
            <person name="Pohl T."/>
            <person name="Merkel B.J."/>
            <person name="Hornburger P."/>
            <person name="Mueller R.-W."/>
            <person name="Bruemmer F."/>
            <person name="Labrenz M."/>
            <person name="Spormann A.M."/>
            <person name="Op Den Camp H."/>
            <person name="Overmann J."/>
            <person name="Amann R."/>
            <person name="Jetten M.S.M."/>
            <person name="Mascher T."/>
            <person name="Medema M.H."/>
            <person name="Devos D.P."/>
            <person name="Kaster A.-K."/>
            <person name="Ovreas L."/>
            <person name="Rohde M."/>
            <person name="Galperin M.Y."/>
            <person name="Jogler C."/>
        </authorList>
    </citation>
    <scope>NUCLEOTIDE SEQUENCE [LARGE SCALE GENOMIC DNA]</scope>
    <source>
        <strain evidence="5 6">Pla123a</strain>
    </source>
</reference>
<feature type="domain" description="Peptidase S26" evidence="4">
    <location>
        <begin position="13"/>
        <end position="184"/>
    </location>
</feature>
<keyword evidence="3" id="KW-0645">Protease</keyword>
<dbReference type="EC" id="3.4.21.89" evidence="3"/>
<dbReference type="InterPro" id="IPR019533">
    <property type="entry name" value="Peptidase_S26"/>
</dbReference>
<dbReference type="PANTHER" id="PTHR43390:SF1">
    <property type="entry name" value="CHLOROPLAST PROCESSING PEPTIDASE"/>
    <property type="match status" value="1"/>
</dbReference>
<evidence type="ECO:0000313" key="5">
    <source>
        <dbReference type="EMBL" id="TWT85748.1"/>
    </source>
</evidence>
<dbReference type="Proteomes" id="UP000318478">
    <property type="component" value="Unassembled WGS sequence"/>
</dbReference>
<dbReference type="GO" id="GO:0009003">
    <property type="term" value="F:signal peptidase activity"/>
    <property type="evidence" value="ECO:0007669"/>
    <property type="project" value="UniProtKB-EC"/>
</dbReference>
<dbReference type="NCBIfam" id="TIGR02227">
    <property type="entry name" value="sigpep_I_bact"/>
    <property type="match status" value="1"/>
</dbReference>
<dbReference type="PANTHER" id="PTHR43390">
    <property type="entry name" value="SIGNAL PEPTIDASE I"/>
    <property type="match status" value="1"/>
</dbReference>
<proteinExistence type="inferred from homology"/>
<evidence type="ECO:0000256" key="2">
    <source>
        <dbReference type="ARBA" id="ARBA00019232"/>
    </source>
</evidence>
<dbReference type="OrthoDB" id="9802919at2"/>
<accession>A0A5C5ZEZ8</accession>
<comment type="catalytic activity">
    <reaction evidence="3">
        <text>Cleavage of hydrophobic, N-terminal signal or leader sequences from secreted and periplasmic proteins.</text>
        <dbReference type="EC" id="3.4.21.89"/>
    </reaction>
</comment>
<evidence type="ECO:0000313" key="6">
    <source>
        <dbReference type="Proteomes" id="UP000318478"/>
    </source>
</evidence>
<comment type="similarity">
    <text evidence="1 3">Belongs to the peptidase S26 family.</text>
</comment>
<dbReference type="GO" id="GO:0006465">
    <property type="term" value="P:signal peptide processing"/>
    <property type="evidence" value="ECO:0007669"/>
    <property type="project" value="InterPro"/>
</dbReference>
<keyword evidence="6" id="KW-1185">Reference proteome</keyword>
<comment type="subcellular location">
    <subcellularLocation>
        <location evidence="3">Membrane</location>
        <topology evidence="3">Single-pass type II membrane protein</topology>
    </subcellularLocation>
</comment>
<name>A0A5C5ZEZ8_9BACT</name>
<gene>
    <name evidence="5" type="primary">spsB</name>
    <name evidence="5" type="ORF">Pla123a_05550</name>
</gene>
<keyword evidence="3 5" id="KW-0378">Hydrolase</keyword>
<dbReference type="EMBL" id="SJPO01000001">
    <property type="protein sequence ID" value="TWT85748.1"/>
    <property type="molecule type" value="Genomic_DNA"/>
</dbReference>
<dbReference type="AlphaFoldDB" id="A0A5C5ZEZ8"/>
<protein>
    <recommendedName>
        <fullName evidence="2 3">Signal peptidase I</fullName>
        <ecNumber evidence="3">3.4.21.89</ecNumber>
    </recommendedName>
</protein>
<dbReference type="InterPro" id="IPR036286">
    <property type="entry name" value="LexA/Signal_pep-like_sf"/>
</dbReference>
<comment type="caution">
    <text evidence="5">The sequence shown here is derived from an EMBL/GenBank/DDBJ whole genome shotgun (WGS) entry which is preliminary data.</text>
</comment>
<dbReference type="PRINTS" id="PR00727">
    <property type="entry name" value="LEADERPTASE"/>
</dbReference>
<dbReference type="CDD" id="cd06530">
    <property type="entry name" value="S26_SPase_I"/>
    <property type="match status" value="1"/>
</dbReference>
<evidence type="ECO:0000259" key="4">
    <source>
        <dbReference type="Pfam" id="PF10502"/>
    </source>
</evidence>
<sequence>MKKSDLLLKGAVGAGVLAVVALVIARAFFVDLYRIPQDGMYPALPAGSRILVARRPYGDVSDVERGDVVVFRRDEGGQPYNYIWRVVALPGDQVVASDRALSVNGVAVSRQEIREVNGATVFQETVGDARYEVAFSAVPQATPPSISVVVPADHVFVMGDNRYGARDSRYFGPIPFGSISGKKIWP</sequence>
<dbReference type="SUPFAM" id="SSF51306">
    <property type="entry name" value="LexA/Signal peptidase"/>
    <property type="match status" value="1"/>
</dbReference>
<dbReference type="GO" id="GO:0004252">
    <property type="term" value="F:serine-type endopeptidase activity"/>
    <property type="evidence" value="ECO:0007669"/>
    <property type="project" value="InterPro"/>
</dbReference>
<dbReference type="Pfam" id="PF10502">
    <property type="entry name" value="Peptidase_S26"/>
    <property type="match status" value="1"/>
</dbReference>
<dbReference type="GO" id="GO:0016020">
    <property type="term" value="C:membrane"/>
    <property type="evidence" value="ECO:0007669"/>
    <property type="project" value="UniProtKB-SubCell"/>
</dbReference>
<dbReference type="Gene3D" id="2.10.109.10">
    <property type="entry name" value="Umud Fragment, subunit A"/>
    <property type="match status" value="1"/>
</dbReference>
<organism evidence="5 6">
    <name type="scientific">Posidoniimonas polymericola</name>
    <dbReference type="NCBI Taxonomy" id="2528002"/>
    <lineage>
        <taxon>Bacteria</taxon>
        <taxon>Pseudomonadati</taxon>
        <taxon>Planctomycetota</taxon>
        <taxon>Planctomycetia</taxon>
        <taxon>Pirellulales</taxon>
        <taxon>Lacipirellulaceae</taxon>
        <taxon>Posidoniimonas</taxon>
    </lineage>
</organism>
<dbReference type="InterPro" id="IPR000223">
    <property type="entry name" value="Pept_S26A_signal_pept_1"/>
</dbReference>
<dbReference type="RefSeq" id="WP_146583987.1">
    <property type="nucleotide sequence ID" value="NZ_SJPO01000001.1"/>
</dbReference>